<evidence type="ECO:0000313" key="9">
    <source>
        <dbReference type="Proteomes" id="UP000075766"/>
    </source>
</evidence>
<evidence type="ECO:0000313" key="10">
    <source>
        <dbReference type="Proteomes" id="UP000295247"/>
    </source>
</evidence>
<dbReference type="Pfam" id="PF17131">
    <property type="entry name" value="LolA_like"/>
    <property type="match status" value="1"/>
</dbReference>
<dbReference type="EMBL" id="SMDC01000008">
    <property type="protein sequence ID" value="TCW34918.1"/>
    <property type="molecule type" value="Genomic_DNA"/>
</dbReference>
<reference evidence="8 10" key="2">
    <citation type="submission" date="2019-03" db="EMBL/GenBank/DDBJ databases">
        <title>Genomic Encyclopedia of Type Strains, Phase IV (KMG-IV): sequencing the most valuable type-strain genomes for metagenomic binning, comparative biology and taxonomic classification.</title>
        <authorList>
            <person name="Goeker M."/>
        </authorList>
    </citation>
    <scope>NUCLEOTIDE SEQUENCE [LARGE SCALE GENOMIC DNA]</scope>
    <source>
        <strain evidence="8 10">DSM 203</strain>
    </source>
</reference>
<feature type="signal peptide" evidence="5">
    <location>
        <begin position="1"/>
        <end position="24"/>
    </location>
</feature>
<keyword evidence="8" id="KW-0449">Lipoprotein</keyword>
<evidence type="ECO:0000256" key="1">
    <source>
        <dbReference type="ARBA" id="ARBA00011245"/>
    </source>
</evidence>
<dbReference type="AlphaFoldDB" id="A0A4R4A7U2"/>
<keyword evidence="9" id="KW-1185">Reference proteome</keyword>
<name>A0A4R4A7U2_MARGR</name>
<evidence type="ECO:0000256" key="4">
    <source>
        <dbReference type="ARBA" id="ARBA00022927"/>
    </source>
</evidence>
<keyword evidence="2" id="KW-0813">Transport</keyword>
<gene>
    <name evidence="7" type="ORF">AY586_10445</name>
    <name evidence="8" type="ORF">EDC29_10879</name>
</gene>
<evidence type="ECO:0000256" key="2">
    <source>
        <dbReference type="ARBA" id="ARBA00022448"/>
    </source>
</evidence>
<feature type="domain" description="Uncharacterized protein TP-0789" evidence="6">
    <location>
        <begin position="74"/>
        <end position="257"/>
    </location>
</feature>
<dbReference type="RefSeq" id="WP_062273607.1">
    <property type="nucleotide sequence ID" value="NZ_LSYU01000036.1"/>
</dbReference>
<evidence type="ECO:0000259" key="6">
    <source>
        <dbReference type="Pfam" id="PF17131"/>
    </source>
</evidence>
<dbReference type="InterPro" id="IPR029046">
    <property type="entry name" value="LolA/LolB/LppX"/>
</dbReference>
<dbReference type="GO" id="GO:0015031">
    <property type="term" value="P:protein transport"/>
    <property type="evidence" value="ECO:0007669"/>
    <property type="project" value="UniProtKB-KW"/>
</dbReference>
<evidence type="ECO:0000313" key="7">
    <source>
        <dbReference type="EMBL" id="KXX65255.1"/>
    </source>
</evidence>
<dbReference type="InterPro" id="IPR033399">
    <property type="entry name" value="TP_0789-like"/>
</dbReference>
<comment type="subunit">
    <text evidence="1">Monomer.</text>
</comment>
<sequence length="261" mass="30001">MPSAQLLSRLLAGALALTAATTLAAPTGEEIMTRVDQRPDGEDRRSTMVMELINSNGSTRVRRMLVLSKDDGPDTRKVMALQSPPDVKGTAFLTWEYDDIARDDDRWLYLPALKRVRRIMGESRNDAFMGSDFTYDDLGDRSVEEDTHQLIGEERLDGHDCWVVESVPKAADEFYTRKQVWVRKDADLPIKVEFYDHRGLLKVLRVLEARRQDGFWVQFRTEMHNVQQDHRTLMTIEEIAHDTGLRDALFEVSAIQRGHLR</sequence>
<proteinExistence type="predicted"/>
<dbReference type="CDD" id="cd16329">
    <property type="entry name" value="LolA_like"/>
    <property type="match status" value="1"/>
</dbReference>
<reference evidence="7 9" key="1">
    <citation type="submission" date="2016-02" db="EMBL/GenBank/DDBJ databases">
        <title>Genome sequence of Marichromatium gracile YL-28, a purple sulfur bacterium.</title>
        <authorList>
            <person name="Zhao C."/>
            <person name="Hong X."/>
            <person name="Chen S."/>
            <person name="Yang S."/>
        </authorList>
    </citation>
    <scope>NUCLEOTIDE SEQUENCE [LARGE SCALE GENOMIC DNA]</scope>
    <source>
        <strain evidence="7 9">YL28</strain>
    </source>
</reference>
<comment type="caution">
    <text evidence="8">The sequence shown here is derived from an EMBL/GenBank/DDBJ whole genome shotgun (WGS) entry which is preliminary data.</text>
</comment>
<evidence type="ECO:0000313" key="8">
    <source>
        <dbReference type="EMBL" id="TCW34918.1"/>
    </source>
</evidence>
<feature type="chain" id="PRO_5020360085" evidence="5">
    <location>
        <begin position="25"/>
        <end position="261"/>
    </location>
</feature>
<dbReference type="Proteomes" id="UP000075766">
    <property type="component" value="Unassembled WGS sequence"/>
</dbReference>
<keyword evidence="3 5" id="KW-0732">Signal</keyword>
<dbReference type="Proteomes" id="UP000295247">
    <property type="component" value="Unassembled WGS sequence"/>
</dbReference>
<protein>
    <submittedName>
        <fullName evidence="8">Outer membrane lipoprotein-sorting protein</fullName>
    </submittedName>
</protein>
<organism evidence="8 10">
    <name type="scientific">Marichromatium gracile</name>
    <name type="common">Chromatium gracile</name>
    <dbReference type="NCBI Taxonomy" id="1048"/>
    <lineage>
        <taxon>Bacteria</taxon>
        <taxon>Pseudomonadati</taxon>
        <taxon>Pseudomonadota</taxon>
        <taxon>Gammaproteobacteria</taxon>
        <taxon>Chromatiales</taxon>
        <taxon>Chromatiaceae</taxon>
        <taxon>Marichromatium</taxon>
    </lineage>
</organism>
<evidence type="ECO:0000256" key="3">
    <source>
        <dbReference type="ARBA" id="ARBA00022729"/>
    </source>
</evidence>
<dbReference type="Gene3D" id="2.50.20.10">
    <property type="entry name" value="Lipoprotein localisation LolA/LolB/LppX"/>
    <property type="match status" value="1"/>
</dbReference>
<accession>A0A4R4A7U2</accession>
<evidence type="ECO:0000256" key="5">
    <source>
        <dbReference type="SAM" id="SignalP"/>
    </source>
</evidence>
<dbReference type="EMBL" id="LSYU01000036">
    <property type="protein sequence ID" value="KXX65255.1"/>
    <property type="molecule type" value="Genomic_DNA"/>
</dbReference>
<keyword evidence="4" id="KW-0653">Protein transport</keyword>
<dbReference type="SUPFAM" id="SSF89392">
    <property type="entry name" value="Prokaryotic lipoproteins and lipoprotein localization factors"/>
    <property type="match status" value="1"/>
</dbReference>